<evidence type="ECO:0000313" key="9">
    <source>
        <dbReference type="EMBL" id="GAQ94479.1"/>
    </source>
</evidence>
<comment type="function">
    <text evidence="7">Required for chromosome condensation and partitioning.</text>
</comment>
<evidence type="ECO:0000313" key="10">
    <source>
        <dbReference type="Proteomes" id="UP000054976"/>
    </source>
</evidence>
<gene>
    <name evidence="7" type="primary">smc</name>
    <name evidence="9" type="ORF">TAGGR_1661</name>
</gene>
<dbReference type="PROSITE" id="PS50209">
    <property type="entry name" value="CARD"/>
    <property type="match status" value="1"/>
</dbReference>
<dbReference type="EMBL" id="BCNO01000001">
    <property type="protein sequence ID" value="GAQ94479.1"/>
    <property type="molecule type" value="Genomic_DNA"/>
</dbReference>
<keyword evidence="6 7" id="KW-0238">DNA-binding</keyword>
<dbReference type="AlphaFoldDB" id="A0A0U9HVN6"/>
<feature type="domain" description="CARD" evidence="8">
    <location>
        <begin position="313"/>
        <end position="371"/>
    </location>
</feature>
<dbReference type="InterPro" id="IPR003395">
    <property type="entry name" value="RecF/RecN/SMC_N"/>
</dbReference>
<keyword evidence="3 7" id="KW-0067">ATP-binding</keyword>
<feature type="binding site" evidence="7">
    <location>
        <begin position="32"/>
        <end position="39"/>
    </location>
    <ligand>
        <name>ATP</name>
        <dbReference type="ChEBI" id="CHEBI:30616"/>
    </ligand>
</feature>
<dbReference type="Pfam" id="PF02463">
    <property type="entry name" value="SMC_N"/>
    <property type="match status" value="1"/>
</dbReference>
<keyword evidence="1 7" id="KW-0963">Cytoplasm</keyword>
<feature type="coiled-coil region" evidence="7">
    <location>
        <begin position="176"/>
        <end position="368"/>
    </location>
</feature>
<comment type="subcellular location">
    <subcellularLocation>
        <location evidence="7">Cytoplasm</location>
    </subcellularLocation>
</comment>
<dbReference type="InterPro" id="IPR050308">
    <property type="entry name" value="MukB/SMC"/>
</dbReference>
<evidence type="ECO:0000256" key="4">
    <source>
        <dbReference type="ARBA" id="ARBA00023054"/>
    </source>
</evidence>
<dbReference type="NCBIfam" id="TIGR02168">
    <property type="entry name" value="SMC_prok_B"/>
    <property type="match status" value="1"/>
</dbReference>
<dbReference type="GO" id="GO:0005694">
    <property type="term" value="C:chromosome"/>
    <property type="evidence" value="ECO:0007669"/>
    <property type="project" value="InterPro"/>
</dbReference>
<evidence type="ECO:0000256" key="5">
    <source>
        <dbReference type="ARBA" id="ARBA00023067"/>
    </source>
</evidence>
<dbReference type="PANTHER" id="PTHR42963:SF1">
    <property type="entry name" value="DUF4476 DOMAIN-CONTAINING PROTEIN"/>
    <property type="match status" value="1"/>
</dbReference>
<dbReference type="InterPro" id="IPR036277">
    <property type="entry name" value="SMC_hinge_sf"/>
</dbReference>
<dbReference type="OrthoDB" id="9808768at2"/>
<dbReference type="PANTHER" id="PTHR42963">
    <property type="entry name" value="CHROMOSOME PARTITION PROTEIN MUKB"/>
    <property type="match status" value="1"/>
</dbReference>
<sequence>MQIKWVELNGFKSFPEKTRIELNEGITCFVGPNGAGKSNIVDAFRWVLGEHNPRILRGEKMEEVIFQGSQTKKEKGIAEVTILVKSLKESENGGQPEAELIEIKRRFYRTGESFFIINGKQARLKDIKEIFLSQGVDIRTYSIIDQIKISEILSKPSQRKSLLEECAGISLYKLKKTESEGKLQLAQENLQRIEDIINELKRQYSLLERQAKKAEKFKKIMEELKNLELKVSKTESLTLLEEIKKIQEDIQVLENKQSELKEENTKVLNKIKDQKNKIFHIETSIQEEEKQLKQKEMEKAKSENQQALLIQEKKNREELINKLQQETSTLDKEIEKITDDLKKASVEYAENEENISSLEKEISEREKALIDFYKEINDIEKELEKNRKILFNLTTELANKKNYYHSIKKSLENTQNRFNSINMRKKEINEKINQLEMDIQKIQYDIKKLQEKLHSENQRKNTVQNQLSQLEKEIEIKTQLIIEKKKKEAAISGKIEALSAEIWQENKNYKLLFECIDVSAEVEELIEALLEEKLKASVIENIEVIRNYKSKSWFLLKNNINLQTINNDHEGPQNAQKVKDFIKIKEPGIPEEIFDNVYIVKNLEEAIQIKKEFPNSIFVTKDGVVLFQDGFIKTGKTLDLLKKKRMFEDLNREKIEISKQIESLQREIDKMQNLKQQLKEELENMRSKISQIQKEVFKAEEKYKGINRELEQTKQRLKYLENEEKFIQNEISNSTKLLEKTRFEIEELNSGIDELESKIENLKNKQKEVFQKNEVQKEELSNKKIMLSTLKERQHNKTKEINRLNEESKKLFMKKQKNEKEIEQSLIRVSQIEKEKTDILRKIETLSFEIEKIKKQRDELYATLQKEREDLTEMEKNYQSINEKLQQITAEIGDKKTLEGERKIKLENLWQEIYNIYGIDIIKEEIETVEEPDTFKPQIAKLKNQLKDIGAVDIEILKEYEEVKERYEFLIKQRQDIVTSIEELQEAIKKINSLTKRKLRETFNLLQERFKNLFIELFEGGKAEIMLTDENNILDSEIEIRVQPPGKKTGNINLLSGGEKTLTALAFVFACFSIRPSAICILDEVDAPLDDVNTLRLRKLIRELSKNTQFLIITHNKLMMEIADYIYGVTMQEEGVSSVISLELKEAEVYA</sequence>
<accession>A0A0U9HVN6</accession>
<dbReference type="PIRSF" id="PIRSF005719">
    <property type="entry name" value="SMC"/>
    <property type="match status" value="1"/>
</dbReference>
<dbReference type="InterPro" id="IPR001315">
    <property type="entry name" value="CARD"/>
</dbReference>
<dbReference type="Proteomes" id="UP000054976">
    <property type="component" value="Unassembled WGS sequence"/>
</dbReference>
<dbReference type="Pfam" id="PF06470">
    <property type="entry name" value="SMC_hinge"/>
    <property type="match status" value="1"/>
</dbReference>
<evidence type="ECO:0000256" key="7">
    <source>
        <dbReference type="HAMAP-Rule" id="MF_01894"/>
    </source>
</evidence>
<dbReference type="Gene3D" id="3.40.50.300">
    <property type="entry name" value="P-loop containing nucleotide triphosphate hydrolases"/>
    <property type="match status" value="2"/>
</dbReference>
<evidence type="ECO:0000256" key="1">
    <source>
        <dbReference type="ARBA" id="ARBA00022490"/>
    </source>
</evidence>
<dbReference type="Gene3D" id="1.10.287.1490">
    <property type="match status" value="1"/>
</dbReference>
<keyword evidence="5" id="KW-0226">DNA condensation</keyword>
<dbReference type="GO" id="GO:0007059">
    <property type="term" value="P:chromosome segregation"/>
    <property type="evidence" value="ECO:0007669"/>
    <property type="project" value="UniProtKB-UniRule"/>
</dbReference>
<dbReference type="GO" id="GO:0003677">
    <property type="term" value="F:DNA binding"/>
    <property type="evidence" value="ECO:0007669"/>
    <property type="project" value="UniProtKB-UniRule"/>
</dbReference>
<dbReference type="SUPFAM" id="SSF52540">
    <property type="entry name" value="P-loop containing nucleoside triphosphate hydrolases"/>
    <property type="match status" value="1"/>
</dbReference>
<keyword evidence="4 7" id="KW-0175">Coiled coil</keyword>
<dbReference type="GO" id="GO:0007062">
    <property type="term" value="P:sister chromatid cohesion"/>
    <property type="evidence" value="ECO:0007669"/>
    <property type="project" value="InterPro"/>
</dbReference>
<dbReference type="GO" id="GO:0005737">
    <property type="term" value="C:cytoplasm"/>
    <property type="evidence" value="ECO:0007669"/>
    <property type="project" value="UniProtKB-SubCell"/>
</dbReference>
<reference evidence="10" key="1">
    <citation type="submission" date="2016-01" db="EMBL/GenBank/DDBJ databases">
        <title>Draft genome sequence of Thermodesulfovibrio aggregans strain TGE-P1.</title>
        <authorList>
            <person name="Sekiguchi Y."/>
            <person name="Ohashi A."/>
            <person name="Matsuura N."/>
            <person name="Tourlousse M.D."/>
        </authorList>
    </citation>
    <scope>NUCLEOTIDE SEQUENCE [LARGE SCALE GENOMIC DNA]</scope>
    <source>
        <strain evidence="10">TGE-P1</strain>
    </source>
</reference>
<protein>
    <recommendedName>
        <fullName evidence="7">Chromosome partition protein Smc</fullName>
    </recommendedName>
</protein>
<dbReference type="CDD" id="cd03278">
    <property type="entry name" value="ABC_SMC_barmotin"/>
    <property type="match status" value="1"/>
</dbReference>
<dbReference type="InterPro" id="IPR010935">
    <property type="entry name" value="SMC_hinge"/>
</dbReference>
<evidence type="ECO:0000256" key="3">
    <source>
        <dbReference type="ARBA" id="ARBA00022840"/>
    </source>
</evidence>
<dbReference type="GO" id="GO:0006260">
    <property type="term" value="P:DNA replication"/>
    <property type="evidence" value="ECO:0007669"/>
    <property type="project" value="UniProtKB-UniRule"/>
</dbReference>
<comment type="similarity">
    <text evidence="7">Belongs to the SMC family.</text>
</comment>
<dbReference type="HAMAP" id="MF_01894">
    <property type="entry name" value="Smc_prok"/>
    <property type="match status" value="1"/>
</dbReference>
<dbReference type="STRING" id="86166.TAGGR_1661"/>
<dbReference type="InterPro" id="IPR024704">
    <property type="entry name" value="SMC"/>
</dbReference>
<proteinExistence type="inferred from homology"/>
<dbReference type="SUPFAM" id="SSF75553">
    <property type="entry name" value="Smc hinge domain"/>
    <property type="match status" value="1"/>
</dbReference>
<name>A0A0U9HVN6_9BACT</name>
<dbReference type="InterPro" id="IPR011890">
    <property type="entry name" value="SMC_prok"/>
</dbReference>
<dbReference type="RefSeq" id="WP_059175927.1">
    <property type="nucleotide sequence ID" value="NZ_BCNO01000001.1"/>
</dbReference>
<organism evidence="9 10">
    <name type="scientific">Thermodesulfovibrio aggregans</name>
    <dbReference type="NCBI Taxonomy" id="86166"/>
    <lineage>
        <taxon>Bacteria</taxon>
        <taxon>Pseudomonadati</taxon>
        <taxon>Nitrospirota</taxon>
        <taxon>Thermodesulfovibrionia</taxon>
        <taxon>Thermodesulfovibrionales</taxon>
        <taxon>Thermodesulfovibrionaceae</taxon>
        <taxon>Thermodesulfovibrio</taxon>
    </lineage>
</organism>
<dbReference type="GO" id="GO:0016887">
    <property type="term" value="F:ATP hydrolysis activity"/>
    <property type="evidence" value="ECO:0007669"/>
    <property type="project" value="InterPro"/>
</dbReference>
<evidence type="ECO:0000256" key="6">
    <source>
        <dbReference type="ARBA" id="ARBA00023125"/>
    </source>
</evidence>
<evidence type="ECO:0000256" key="2">
    <source>
        <dbReference type="ARBA" id="ARBA00022741"/>
    </source>
</evidence>
<feature type="coiled-coil region" evidence="7">
    <location>
        <begin position="647"/>
        <end position="891"/>
    </location>
</feature>
<keyword evidence="2 7" id="KW-0547">Nucleotide-binding</keyword>
<feature type="coiled-coil region" evidence="7">
    <location>
        <begin position="411"/>
        <end position="487"/>
    </location>
</feature>
<dbReference type="GO" id="GO:0030261">
    <property type="term" value="P:chromosome condensation"/>
    <property type="evidence" value="ECO:0007669"/>
    <property type="project" value="UniProtKB-KW"/>
</dbReference>
<evidence type="ECO:0000259" key="8">
    <source>
        <dbReference type="PROSITE" id="PS50209"/>
    </source>
</evidence>
<comment type="caution">
    <text evidence="9">The sequence shown here is derived from an EMBL/GenBank/DDBJ whole genome shotgun (WGS) entry which is preliminary data.</text>
</comment>
<dbReference type="InterPro" id="IPR027417">
    <property type="entry name" value="P-loop_NTPase"/>
</dbReference>
<comment type="domain">
    <text evidence="7">Contains large globular domains required for ATP hydrolysis at each terminus and a third globular domain forming a flexible hinge near the middle of the molecule. These domains are separated by coiled-coil structures.</text>
</comment>
<dbReference type="GO" id="GO:0005524">
    <property type="term" value="F:ATP binding"/>
    <property type="evidence" value="ECO:0007669"/>
    <property type="project" value="UniProtKB-UniRule"/>
</dbReference>
<keyword evidence="10" id="KW-1185">Reference proteome</keyword>
<comment type="subunit">
    <text evidence="7">Homodimer.</text>
</comment>